<protein>
    <recommendedName>
        <fullName evidence="2">Peptidoglycan recognition protein family domain-containing protein</fullName>
    </recommendedName>
</protein>
<dbReference type="Pfam" id="PF01471">
    <property type="entry name" value="PG_binding_1"/>
    <property type="match status" value="1"/>
</dbReference>
<dbReference type="InterPro" id="IPR036365">
    <property type="entry name" value="PGBD-like_sf"/>
</dbReference>
<dbReference type="SMART" id="SM00701">
    <property type="entry name" value="PGRP"/>
    <property type="match status" value="1"/>
</dbReference>
<dbReference type="InterPro" id="IPR006619">
    <property type="entry name" value="PGRP_domain_met/bac"/>
</dbReference>
<feature type="domain" description="Peptidoglycan recognition protein family" evidence="2">
    <location>
        <begin position="3"/>
        <end position="149"/>
    </location>
</feature>
<organism evidence="3 4">
    <name type="scientific">Sphaerimonospora thailandensis</name>
    <dbReference type="NCBI Taxonomy" id="795644"/>
    <lineage>
        <taxon>Bacteria</taxon>
        <taxon>Bacillati</taxon>
        <taxon>Actinomycetota</taxon>
        <taxon>Actinomycetes</taxon>
        <taxon>Streptosporangiales</taxon>
        <taxon>Streptosporangiaceae</taxon>
        <taxon>Sphaerimonospora</taxon>
    </lineage>
</organism>
<dbReference type="CDD" id="cd06583">
    <property type="entry name" value="PGRP"/>
    <property type="match status" value="1"/>
</dbReference>
<dbReference type="SUPFAM" id="SSF47090">
    <property type="entry name" value="PGBD-like"/>
    <property type="match status" value="1"/>
</dbReference>
<dbReference type="InterPro" id="IPR015510">
    <property type="entry name" value="PGRP"/>
</dbReference>
<comment type="similarity">
    <text evidence="1">Belongs to the N-acetylmuramoyl-L-alanine amidase 2 family.</text>
</comment>
<comment type="caution">
    <text evidence="3">The sequence shown here is derived from an EMBL/GenBank/DDBJ whole genome shotgun (WGS) entry which is preliminary data.</text>
</comment>
<evidence type="ECO:0000256" key="1">
    <source>
        <dbReference type="ARBA" id="ARBA00007553"/>
    </source>
</evidence>
<dbReference type="SUPFAM" id="SSF55846">
    <property type="entry name" value="N-acetylmuramoyl-L-alanine amidase-like"/>
    <property type="match status" value="1"/>
</dbReference>
<reference evidence="3" key="1">
    <citation type="submission" date="2021-01" db="EMBL/GenBank/DDBJ databases">
        <title>Whole genome shotgun sequence of Sphaerimonospora thailandensis NBRC 107569.</title>
        <authorList>
            <person name="Komaki H."/>
            <person name="Tamura T."/>
        </authorList>
    </citation>
    <scope>NUCLEOTIDE SEQUENCE</scope>
    <source>
        <strain evidence="3">NBRC 107569</strain>
    </source>
</reference>
<dbReference type="PANTHER" id="PTHR11022">
    <property type="entry name" value="PEPTIDOGLYCAN RECOGNITION PROTEIN"/>
    <property type="match status" value="1"/>
</dbReference>
<evidence type="ECO:0000313" key="3">
    <source>
        <dbReference type="EMBL" id="GIH70356.1"/>
    </source>
</evidence>
<name>A0A8J3R9Q5_9ACTN</name>
<dbReference type="InterPro" id="IPR002502">
    <property type="entry name" value="Amidase_domain"/>
</dbReference>
<dbReference type="InterPro" id="IPR036505">
    <property type="entry name" value="Amidase/PGRP_sf"/>
</dbReference>
<dbReference type="GO" id="GO:0008745">
    <property type="term" value="F:N-acetylmuramoyl-L-alanine amidase activity"/>
    <property type="evidence" value="ECO:0007669"/>
    <property type="project" value="InterPro"/>
</dbReference>
<sequence length="280" mass="30730">MAIDLVARSEWRARAPKGSYSSLHSTKGVKVHYTGGRVDPRIVDDHDRCVALVREIQDYHMDGNGWMDIGYSMVACPHRKVFVGRGPRHLPAANGPGQNSGHYAVLGLVGNKGLVEPTDGMLLGILDAIDYLRAHGGAGREIKGHQDGYPTDCPGGPLYAWIRKGAPRPKASPSKPAPEEEPIKITLVDGVPQWPGRVLRVTEPMMRGADVRIWQEKLAKRGWKIDVDGWYGPKSALVCRGYQRATGLSPTGKVDEQTWAMTWSWRPPAPCEPGMVDEAN</sequence>
<dbReference type="AlphaFoldDB" id="A0A8J3R9Q5"/>
<dbReference type="PANTHER" id="PTHR11022:SF41">
    <property type="entry name" value="PEPTIDOGLYCAN-RECOGNITION PROTEIN LC-RELATED"/>
    <property type="match status" value="1"/>
</dbReference>
<proteinExistence type="inferred from homology"/>
<dbReference type="GO" id="GO:0008270">
    <property type="term" value="F:zinc ion binding"/>
    <property type="evidence" value="ECO:0007669"/>
    <property type="project" value="InterPro"/>
</dbReference>
<dbReference type="EMBL" id="BOOG01000021">
    <property type="protein sequence ID" value="GIH70356.1"/>
    <property type="molecule type" value="Genomic_DNA"/>
</dbReference>
<dbReference type="InterPro" id="IPR036366">
    <property type="entry name" value="PGBDSf"/>
</dbReference>
<gene>
    <name evidence="3" type="ORF">Mth01_26090</name>
</gene>
<dbReference type="Gene3D" id="1.10.101.10">
    <property type="entry name" value="PGBD-like superfamily/PGBD"/>
    <property type="match status" value="1"/>
</dbReference>
<evidence type="ECO:0000313" key="4">
    <source>
        <dbReference type="Proteomes" id="UP000610966"/>
    </source>
</evidence>
<dbReference type="Proteomes" id="UP000610966">
    <property type="component" value="Unassembled WGS sequence"/>
</dbReference>
<dbReference type="Gene3D" id="3.40.80.10">
    <property type="entry name" value="Peptidoglycan recognition protein-like"/>
    <property type="match status" value="1"/>
</dbReference>
<evidence type="ECO:0000259" key="2">
    <source>
        <dbReference type="SMART" id="SM00701"/>
    </source>
</evidence>
<accession>A0A8J3R9Q5</accession>
<dbReference type="GO" id="GO:0009253">
    <property type="term" value="P:peptidoglycan catabolic process"/>
    <property type="evidence" value="ECO:0007669"/>
    <property type="project" value="InterPro"/>
</dbReference>
<dbReference type="RefSeq" id="WP_204016075.1">
    <property type="nucleotide sequence ID" value="NZ_BOOG01000021.1"/>
</dbReference>
<keyword evidence="4" id="KW-1185">Reference proteome</keyword>
<dbReference type="InterPro" id="IPR002477">
    <property type="entry name" value="Peptidoglycan-bd-like"/>
</dbReference>